<dbReference type="PANTHER" id="PTHR11895:SF170">
    <property type="entry name" value="AMIDASE"/>
    <property type="match status" value="1"/>
</dbReference>
<proteinExistence type="inferred from homology"/>
<dbReference type="eggNOG" id="KOG1211">
    <property type="taxonomic scope" value="Eukaryota"/>
</dbReference>
<evidence type="ECO:0000313" key="4">
    <source>
        <dbReference type="Proteomes" id="UP000016933"/>
    </source>
</evidence>
<dbReference type="Proteomes" id="UP000016933">
    <property type="component" value="Unassembled WGS sequence"/>
</dbReference>
<protein>
    <recommendedName>
        <fullName evidence="2">Amidase domain-containing protein</fullName>
    </recommendedName>
</protein>
<comment type="similarity">
    <text evidence="1">Belongs to the amidase family.</text>
</comment>
<dbReference type="STRING" id="675120.N1PBF5"/>
<dbReference type="InterPro" id="IPR020556">
    <property type="entry name" value="Amidase_CS"/>
</dbReference>
<dbReference type="OMA" id="LCHSATS"/>
<gene>
    <name evidence="3" type="ORF">DOTSEDRAFT_92323</name>
</gene>
<dbReference type="HOGENOM" id="CLU_009600_18_1_1"/>
<dbReference type="PANTHER" id="PTHR11895">
    <property type="entry name" value="TRANSAMIDASE"/>
    <property type="match status" value="1"/>
</dbReference>
<dbReference type="InterPro" id="IPR023631">
    <property type="entry name" value="Amidase_dom"/>
</dbReference>
<dbReference type="OrthoDB" id="1879366at2759"/>
<dbReference type="InterPro" id="IPR036928">
    <property type="entry name" value="AS_sf"/>
</dbReference>
<dbReference type="AlphaFoldDB" id="N1PBF5"/>
<reference evidence="4" key="1">
    <citation type="journal article" date="2012" name="PLoS Genet.">
        <title>The genomes of the fungal plant pathogens Cladosporium fulvum and Dothistroma septosporum reveal adaptation to different hosts and lifestyles but also signatures of common ancestry.</title>
        <authorList>
            <person name="de Wit P.J.G.M."/>
            <person name="van der Burgt A."/>
            <person name="Oekmen B."/>
            <person name="Stergiopoulos I."/>
            <person name="Abd-Elsalam K.A."/>
            <person name="Aerts A.L."/>
            <person name="Bahkali A.H."/>
            <person name="Beenen H.G."/>
            <person name="Chettri P."/>
            <person name="Cox M.P."/>
            <person name="Datema E."/>
            <person name="de Vries R.P."/>
            <person name="Dhillon B."/>
            <person name="Ganley A.R."/>
            <person name="Griffiths S.A."/>
            <person name="Guo Y."/>
            <person name="Hamelin R.C."/>
            <person name="Henrissat B."/>
            <person name="Kabir M.S."/>
            <person name="Jashni M.K."/>
            <person name="Kema G."/>
            <person name="Klaubauf S."/>
            <person name="Lapidus A."/>
            <person name="Levasseur A."/>
            <person name="Lindquist E."/>
            <person name="Mehrabi R."/>
            <person name="Ohm R.A."/>
            <person name="Owen T.J."/>
            <person name="Salamov A."/>
            <person name="Schwelm A."/>
            <person name="Schijlen E."/>
            <person name="Sun H."/>
            <person name="van den Burg H.A."/>
            <person name="van Ham R.C.H.J."/>
            <person name="Zhang S."/>
            <person name="Goodwin S.B."/>
            <person name="Grigoriev I.V."/>
            <person name="Collemare J."/>
            <person name="Bradshaw R.E."/>
        </authorList>
    </citation>
    <scope>NUCLEOTIDE SEQUENCE [LARGE SCALE GENOMIC DNA]</scope>
    <source>
        <strain evidence="4">NZE10 / CBS 128990</strain>
    </source>
</reference>
<feature type="domain" description="Amidase" evidence="2">
    <location>
        <begin position="89"/>
        <end position="507"/>
    </location>
</feature>
<dbReference type="Gene3D" id="3.90.1300.10">
    <property type="entry name" value="Amidase signature (AS) domain"/>
    <property type="match status" value="1"/>
</dbReference>
<dbReference type="EMBL" id="KB446547">
    <property type="protein sequence ID" value="EME38217.1"/>
    <property type="molecule type" value="Genomic_DNA"/>
</dbReference>
<dbReference type="GO" id="GO:0003824">
    <property type="term" value="F:catalytic activity"/>
    <property type="evidence" value="ECO:0007669"/>
    <property type="project" value="InterPro"/>
</dbReference>
<evidence type="ECO:0000256" key="1">
    <source>
        <dbReference type="ARBA" id="ARBA00009199"/>
    </source>
</evidence>
<dbReference type="PROSITE" id="PS00571">
    <property type="entry name" value="AMIDASES"/>
    <property type="match status" value="1"/>
</dbReference>
<evidence type="ECO:0000313" key="3">
    <source>
        <dbReference type="EMBL" id="EME38217.1"/>
    </source>
</evidence>
<keyword evidence="4" id="KW-1185">Reference proteome</keyword>
<sequence>MMSVTKDDVVKLAASVGFCIPDSEVEDYATLLDHAKASFEAIQAMDDYQPVPDITAAPRKDVFLPAKSDNPLGAWAYRCTCTHSNPESSLLKDKTFCLKDNIAMAGVPCLLGTDTFTGWVPKTDATVVARILTHGGTIAGKAVCENLSRGAVSNTAASGPVDNPYAKGYSAGGSSSGTAALVADGAVDMGIGCDQGGSVRIPASLCGLYGFKATTGLVPYTGTASNDASVDYVGPITKTVLDCATLLEAIAGVDGLDDRQIAGVPFPSDVPKYSELVRSMDLTAGLKGITIGILKEGLEPPTMDAAVKEKFLAATEVLKNLGAEVREISVPIHTQSRAIYTVLSKMSNHVGMLGRASGRRQVALTDLFEKKALPYNQDVIAKMNFTSKEGLLSGELGWTGYPLAYPKAVNLNRKLKDMYDQALQEVDYLVMPTTVTPSNPYPDPAAPPLEQSNASAGKLENTCAFNGSGHPALAMPIGMVPSQEDNELKLPASMQIVGRYWDEVGILKVAYAWETKQDWKKS</sequence>
<evidence type="ECO:0000259" key="2">
    <source>
        <dbReference type="Pfam" id="PF01425"/>
    </source>
</evidence>
<organism evidence="3 4">
    <name type="scientific">Dothistroma septosporum (strain NZE10 / CBS 128990)</name>
    <name type="common">Red band needle blight fungus</name>
    <name type="synonym">Mycosphaerella pini</name>
    <dbReference type="NCBI Taxonomy" id="675120"/>
    <lineage>
        <taxon>Eukaryota</taxon>
        <taxon>Fungi</taxon>
        <taxon>Dikarya</taxon>
        <taxon>Ascomycota</taxon>
        <taxon>Pezizomycotina</taxon>
        <taxon>Dothideomycetes</taxon>
        <taxon>Dothideomycetidae</taxon>
        <taxon>Mycosphaerellales</taxon>
        <taxon>Mycosphaerellaceae</taxon>
        <taxon>Dothistroma</taxon>
    </lineage>
</organism>
<reference evidence="3 4" key="2">
    <citation type="journal article" date="2012" name="PLoS Pathog.">
        <title>Diverse lifestyles and strategies of plant pathogenesis encoded in the genomes of eighteen Dothideomycetes fungi.</title>
        <authorList>
            <person name="Ohm R.A."/>
            <person name="Feau N."/>
            <person name="Henrissat B."/>
            <person name="Schoch C.L."/>
            <person name="Horwitz B.A."/>
            <person name="Barry K.W."/>
            <person name="Condon B.J."/>
            <person name="Copeland A.C."/>
            <person name="Dhillon B."/>
            <person name="Glaser F."/>
            <person name="Hesse C.N."/>
            <person name="Kosti I."/>
            <person name="LaButti K."/>
            <person name="Lindquist E.A."/>
            <person name="Lucas S."/>
            <person name="Salamov A.A."/>
            <person name="Bradshaw R.E."/>
            <person name="Ciuffetti L."/>
            <person name="Hamelin R.C."/>
            <person name="Kema G.H.J."/>
            <person name="Lawrence C."/>
            <person name="Scott J.A."/>
            <person name="Spatafora J.W."/>
            <person name="Turgeon B.G."/>
            <person name="de Wit P.J.G.M."/>
            <person name="Zhong S."/>
            <person name="Goodwin S.B."/>
            <person name="Grigoriev I.V."/>
        </authorList>
    </citation>
    <scope>NUCLEOTIDE SEQUENCE [LARGE SCALE GENOMIC DNA]</scope>
    <source>
        <strain evidence="4">NZE10 / CBS 128990</strain>
    </source>
</reference>
<dbReference type="InterPro" id="IPR000120">
    <property type="entry name" value="Amidase"/>
</dbReference>
<accession>N1PBF5</accession>
<dbReference type="SUPFAM" id="SSF75304">
    <property type="entry name" value="Amidase signature (AS) enzymes"/>
    <property type="match status" value="1"/>
</dbReference>
<name>N1PBF5_DOTSN</name>
<dbReference type="Pfam" id="PF01425">
    <property type="entry name" value="Amidase"/>
    <property type="match status" value="1"/>
</dbReference>